<dbReference type="PROSITE" id="PS51068">
    <property type="entry name" value="FPG_CAT"/>
    <property type="match status" value="1"/>
</dbReference>
<keyword evidence="13" id="KW-0238">DNA-binding</keyword>
<keyword evidence="9" id="KW-0227">DNA damage</keyword>
<evidence type="ECO:0000313" key="24">
    <source>
        <dbReference type="Proteomes" id="UP000306477"/>
    </source>
</evidence>
<dbReference type="PANTHER" id="PTHR22993">
    <property type="entry name" value="FORMAMIDOPYRIMIDINE-DNA GLYCOSYLASE"/>
    <property type="match status" value="1"/>
</dbReference>
<feature type="domain" description="FPG-type" evidence="21">
    <location>
        <begin position="235"/>
        <end position="269"/>
    </location>
</feature>
<evidence type="ECO:0000256" key="6">
    <source>
        <dbReference type="ARBA" id="ARBA00012720"/>
    </source>
</evidence>
<dbReference type="SUPFAM" id="SSF46946">
    <property type="entry name" value="S13-like H2TH domain"/>
    <property type="match status" value="1"/>
</dbReference>
<comment type="subunit">
    <text evidence="4">Monomer.</text>
</comment>
<evidence type="ECO:0000256" key="2">
    <source>
        <dbReference type="ARBA" id="ARBA00001947"/>
    </source>
</evidence>
<dbReference type="PROSITE" id="PS51066">
    <property type="entry name" value="ZF_FPG_2"/>
    <property type="match status" value="1"/>
</dbReference>
<dbReference type="EC" id="3.2.2.23" evidence="5"/>
<dbReference type="InterPro" id="IPR012319">
    <property type="entry name" value="FPG_cat"/>
</dbReference>
<protein>
    <recommendedName>
        <fullName evidence="7">Formamidopyrimidine-DNA glycosylase</fullName>
        <ecNumber evidence="5">3.2.2.23</ecNumber>
        <ecNumber evidence="6">4.2.99.18</ecNumber>
    </recommendedName>
    <alternativeName>
        <fullName evidence="18">DNA-(apurinic or apyrimidinic site) lyase MutM</fullName>
    </alternativeName>
</protein>
<dbReference type="PANTHER" id="PTHR22993:SF9">
    <property type="entry name" value="FORMAMIDOPYRIMIDINE-DNA GLYCOSYLASE"/>
    <property type="match status" value="1"/>
</dbReference>
<keyword evidence="17 23" id="KW-0326">Glycosidase</keyword>
<dbReference type="GO" id="GO:0034039">
    <property type="term" value="F:8-oxo-7,8-dihydroguanine DNA N-glycosylase activity"/>
    <property type="evidence" value="ECO:0007669"/>
    <property type="project" value="TreeGrafter"/>
</dbReference>
<evidence type="ECO:0000256" key="11">
    <source>
        <dbReference type="ARBA" id="ARBA00022801"/>
    </source>
</evidence>
<comment type="similarity">
    <text evidence="3">Belongs to the FPG family.</text>
</comment>
<keyword evidence="12" id="KW-0862">Zinc</keyword>
<dbReference type="InterPro" id="IPR000214">
    <property type="entry name" value="Znf_DNA_glyclase/AP_lyase"/>
</dbReference>
<dbReference type="NCBIfam" id="NF002211">
    <property type="entry name" value="PRK01103.1"/>
    <property type="match status" value="1"/>
</dbReference>
<evidence type="ECO:0000256" key="7">
    <source>
        <dbReference type="ARBA" id="ARBA00016240"/>
    </source>
</evidence>
<evidence type="ECO:0000256" key="17">
    <source>
        <dbReference type="ARBA" id="ARBA00023295"/>
    </source>
</evidence>
<dbReference type="Pfam" id="PF01149">
    <property type="entry name" value="Fapy_DNA_glyco"/>
    <property type="match status" value="1"/>
</dbReference>
<evidence type="ECO:0000256" key="18">
    <source>
        <dbReference type="ARBA" id="ARBA00030638"/>
    </source>
</evidence>
<dbReference type="InterPro" id="IPR010663">
    <property type="entry name" value="Znf_FPG/IleRS"/>
</dbReference>
<dbReference type="SMART" id="SM00898">
    <property type="entry name" value="Fapy_DNA_glyco"/>
    <property type="match status" value="1"/>
</dbReference>
<keyword evidence="14" id="KW-0234">DNA repair</keyword>
<evidence type="ECO:0000256" key="1">
    <source>
        <dbReference type="ARBA" id="ARBA00001668"/>
    </source>
</evidence>
<name>A0A4S3PV02_9BACI</name>
<dbReference type="InterPro" id="IPR020629">
    <property type="entry name" value="FPG_Glyclase"/>
</dbReference>
<dbReference type="Gene3D" id="3.20.190.10">
    <property type="entry name" value="MutM-like, N-terminal"/>
    <property type="match status" value="1"/>
</dbReference>
<evidence type="ECO:0000256" key="3">
    <source>
        <dbReference type="ARBA" id="ARBA00009409"/>
    </source>
</evidence>
<gene>
    <name evidence="23" type="primary">mutM</name>
    <name evidence="23" type="ORF">E1I69_06915</name>
</gene>
<dbReference type="OrthoDB" id="9800855at2"/>
<evidence type="ECO:0000256" key="9">
    <source>
        <dbReference type="ARBA" id="ARBA00022763"/>
    </source>
</evidence>
<dbReference type="Proteomes" id="UP000306477">
    <property type="component" value="Unassembled WGS sequence"/>
</dbReference>
<evidence type="ECO:0000259" key="22">
    <source>
        <dbReference type="PROSITE" id="PS51068"/>
    </source>
</evidence>
<evidence type="ECO:0000256" key="15">
    <source>
        <dbReference type="ARBA" id="ARBA00023239"/>
    </source>
</evidence>
<keyword evidence="15 23" id="KW-0456">Lyase</keyword>
<dbReference type="Pfam" id="PF06831">
    <property type="entry name" value="H2TH"/>
    <property type="match status" value="1"/>
</dbReference>
<dbReference type="EC" id="4.2.99.18" evidence="6"/>
<dbReference type="Gene3D" id="1.10.8.50">
    <property type="match status" value="1"/>
</dbReference>
<evidence type="ECO:0000256" key="12">
    <source>
        <dbReference type="ARBA" id="ARBA00022833"/>
    </source>
</evidence>
<reference evidence="23 24" key="1">
    <citation type="journal article" date="2019" name="Indoor Air">
        <title>Impacts of indoor surface finishes on bacterial viability.</title>
        <authorList>
            <person name="Hu J."/>
            <person name="Maamar S.B."/>
            <person name="Glawe A.J."/>
            <person name="Gottel N."/>
            <person name="Gilbert J.A."/>
            <person name="Hartmann E.M."/>
        </authorList>
    </citation>
    <scope>NUCLEOTIDE SEQUENCE [LARGE SCALE GENOMIC DNA]</scope>
    <source>
        <strain evidence="23 24">AF060A6</strain>
    </source>
</reference>
<proteinExistence type="inferred from homology"/>
<evidence type="ECO:0000256" key="20">
    <source>
        <dbReference type="PROSITE-ProRule" id="PRU00391"/>
    </source>
</evidence>
<dbReference type="GO" id="GO:0006284">
    <property type="term" value="P:base-excision repair"/>
    <property type="evidence" value="ECO:0007669"/>
    <property type="project" value="InterPro"/>
</dbReference>
<dbReference type="SUPFAM" id="SSF57716">
    <property type="entry name" value="Glucocorticoid receptor-like (DNA-binding domain)"/>
    <property type="match status" value="1"/>
</dbReference>
<evidence type="ECO:0000256" key="14">
    <source>
        <dbReference type="ARBA" id="ARBA00023204"/>
    </source>
</evidence>
<dbReference type="EMBL" id="SLUB01000008">
    <property type="protein sequence ID" value="THE13637.1"/>
    <property type="molecule type" value="Genomic_DNA"/>
</dbReference>
<comment type="catalytic activity">
    <reaction evidence="1">
        <text>Hydrolysis of DNA containing ring-opened 7-methylguanine residues, releasing 2,6-diamino-4-hydroxy-5-(N-methyl)formamidopyrimidine.</text>
        <dbReference type="EC" id="3.2.2.23"/>
    </reaction>
</comment>
<feature type="domain" description="Formamidopyrimidine-DNA glycosylase catalytic" evidence="22">
    <location>
        <begin position="2"/>
        <end position="106"/>
    </location>
</feature>
<evidence type="ECO:0000259" key="21">
    <source>
        <dbReference type="PROSITE" id="PS51066"/>
    </source>
</evidence>
<dbReference type="SMART" id="SM01232">
    <property type="entry name" value="H2TH"/>
    <property type="match status" value="1"/>
</dbReference>
<accession>A0A4S3PV02</accession>
<comment type="catalytic activity">
    <reaction evidence="19">
        <text>2'-deoxyribonucleotide-(2'-deoxyribose 5'-phosphate)-2'-deoxyribonucleotide-DNA = a 3'-end 2'-deoxyribonucleotide-(2,3-dehydro-2,3-deoxyribose 5'-phosphate)-DNA + a 5'-end 5'-phospho-2'-deoxyribonucleoside-DNA + H(+)</text>
        <dbReference type="Rhea" id="RHEA:66592"/>
        <dbReference type="Rhea" id="RHEA-COMP:13180"/>
        <dbReference type="Rhea" id="RHEA-COMP:16897"/>
        <dbReference type="Rhea" id="RHEA-COMP:17067"/>
        <dbReference type="ChEBI" id="CHEBI:15378"/>
        <dbReference type="ChEBI" id="CHEBI:136412"/>
        <dbReference type="ChEBI" id="CHEBI:157695"/>
        <dbReference type="ChEBI" id="CHEBI:167181"/>
        <dbReference type="EC" id="4.2.99.18"/>
    </reaction>
</comment>
<dbReference type="GO" id="GO:0003690">
    <property type="term" value="F:double-stranded DNA binding"/>
    <property type="evidence" value="ECO:0007669"/>
    <property type="project" value="UniProtKB-ARBA"/>
</dbReference>
<dbReference type="Pfam" id="PF06827">
    <property type="entry name" value="zf-FPG_IleRS"/>
    <property type="match status" value="1"/>
</dbReference>
<evidence type="ECO:0000256" key="8">
    <source>
        <dbReference type="ARBA" id="ARBA00022723"/>
    </source>
</evidence>
<keyword evidence="10 20" id="KW-0863">Zinc-finger</keyword>
<evidence type="ECO:0000256" key="13">
    <source>
        <dbReference type="ARBA" id="ARBA00023125"/>
    </source>
</evidence>
<evidence type="ECO:0000256" key="16">
    <source>
        <dbReference type="ARBA" id="ARBA00023268"/>
    </source>
</evidence>
<organism evidence="23 24">
    <name type="scientific">Bacillus timonensis</name>
    <dbReference type="NCBI Taxonomy" id="1033734"/>
    <lineage>
        <taxon>Bacteria</taxon>
        <taxon>Bacillati</taxon>
        <taxon>Bacillota</taxon>
        <taxon>Bacilli</taxon>
        <taxon>Bacillales</taxon>
        <taxon>Bacillaceae</taxon>
        <taxon>Bacillus</taxon>
    </lineage>
</organism>
<comment type="caution">
    <text evidence="23">The sequence shown here is derived from an EMBL/GenBank/DDBJ whole genome shotgun (WGS) entry which is preliminary data.</text>
</comment>
<dbReference type="InterPro" id="IPR015886">
    <property type="entry name" value="H2TH_FPG"/>
</dbReference>
<evidence type="ECO:0000313" key="23">
    <source>
        <dbReference type="EMBL" id="THE13637.1"/>
    </source>
</evidence>
<keyword evidence="8" id="KW-0479">Metal-binding</keyword>
<evidence type="ECO:0000256" key="5">
    <source>
        <dbReference type="ARBA" id="ARBA00012024"/>
    </source>
</evidence>
<comment type="cofactor">
    <cofactor evidence="2">
        <name>Zn(2+)</name>
        <dbReference type="ChEBI" id="CHEBI:29105"/>
    </cofactor>
</comment>
<dbReference type="FunFam" id="1.10.8.50:FF:000003">
    <property type="entry name" value="Formamidopyrimidine-DNA glycosylase"/>
    <property type="match status" value="1"/>
</dbReference>
<dbReference type="GO" id="GO:0140078">
    <property type="term" value="F:class I DNA-(apurinic or apyrimidinic site) endonuclease activity"/>
    <property type="evidence" value="ECO:0007669"/>
    <property type="project" value="UniProtKB-EC"/>
</dbReference>
<dbReference type="InterPro" id="IPR010979">
    <property type="entry name" value="Ribosomal_uS13-like_H2TH"/>
</dbReference>
<sequence>MPELPEMETYKNLLQLKVAGHTIKDVEVNREKSINSSVADFKNELIGNQITQIHRRGKHLIFNLASGKTLLLHLMLGGLMYIETGDETISRTKQVILSFASHRLTFIGLRLGYLHLLRSKEVEEEFADLGPEPLAPSFTVQTFQQLTETKKGKLKSTLVDQQFIAGIGNRYSDEICFAAGLLPTRKLDSLDNSQLLQLHSSIQSVLQEGIRYGGYIDLPLFKGDQLSGGFEEKFKVHDREGEPCIRCGSMIVKKDVSSRKTFFCANCQI</sequence>
<evidence type="ECO:0000256" key="4">
    <source>
        <dbReference type="ARBA" id="ARBA00011245"/>
    </source>
</evidence>
<evidence type="ECO:0000256" key="10">
    <source>
        <dbReference type="ARBA" id="ARBA00022771"/>
    </source>
</evidence>
<keyword evidence="11 23" id="KW-0378">Hydrolase</keyword>
<dbReference type="RefSeq" id="WP_136378871.1">
    <property type="nucleotide sequence ID" value="NZ_SLUB01000008.1"/>
</dbReference>
<keyword evidence="24" id="KW-1185">Reference proteome</keyword>
<dbReference type="InterPro" id="IPR035937">
    <property type="entry name" value="FPG_N"/>
</dbReference>
<keyword evidence="16" id="KW-0511">Multifunctional enzyme</keyword>
<dbReference type="AlphaFoldDB" id="A0A4S3PV02"/>
<dbReference type="NCBIfam" id="TIGR00577">
    <property type="entry name" value="fpg"/>
    <property type="match status" value="1"/>
</dbReference>
<dbReference type="GO" id="GO:0008270">
    <property type="term" value="F:zinc ion binding"/>
    <property type="evidence" value="ECO:0007669"/>
    <property type="project" value="UniProtKB-KW"/>
</dbReference>
<evidence type="ECO:0000256" key="19">
    <source>
        <dbReference type="ARBA" id="ARBA00044632"/>
    </source>
</evidence>
<dbReference type="GO" id="GO:0003684">
    <property type="term" value="F:damaged DNA binding"/>
    <property type="evidence" value="ECO:0007669"/>
    <property type="project" value="InterPro"/>
</dbReference>
<dbReference type="SUPFAM" id="SSF81624">
    <property type="entry name" value="N-terminal domain of MutM-like DNA repair proteins"/>
    <property type="match status" value="1"/>
</dbReference>